<evidence type="ECO:0000259" key="1">
    <source>
        <dbReference type="PROSITE" id="PS50878"/>
    </source>
</evidence>
<name>A0A8C7X8C9_9TELE</name>
<feature type="domain" description="Reverse transcriptase" evidence="1">
    <location>
        <begin position="1"/>
        <end position="145"/>
    </location>
</feature>
<dbReference type="SUPFAM" id="SSF56672">
    <property type="entry name" value="DNA/RNA polymerases"/>
    <property type="match status" value="1"/>
</dbReference>
<dbReference type="AlphaFoldDB" id="A0A8C7X8C9"/>
<reference evidence="2" key="1">
    <citation type="submission" date="2025-08" db="UniProtKB">
        <authorList>
            <consortium name="Ensembl"/>
        </authorList>
    </citation>
    <scope>IDENTIFICATION</scope>
</reference>
<dbReference type="Pfam" id="PF00078">
    <property type="entry name" value="RVT_1"/>
    <property type="match status" value="1"/>
</dbReference>
<dbReference type="Ensembl" id="ENSOSIT00000009436.1">
    <property type="protein sequence ID" value="ENSOSIP00000008857.1"/>
    <property type="gene ID" value="ENSOSIG00000005654.1"/>
</dbReference>
<dbReference type="InterPro" id="IPR000477">
    <property type="entry name" value="RT_dom"/>
</dbReference>
<evidence type="ECO:0000313" key="3">
    <source>
        <dbReference type="Proteomes" id="UP000694383"/>
    </source>
</evidence>
<dbReference type="InterPro" id="IPR043502">
    <property type="entry name" value="DNA/RNA_pol_sf"/>
</dbReference>
<accession>A0A8C7X8C9</accession>
<keyword evidence="3" id="KW-1185">Reference proteome</keyword>
<organism evidence="2 3">
    <name type="scientific">Oryzias sinensis</name>
    <name type="common">Chinese medaka</name>
    <dbReference type="NCBI Taxonomy" id="183150"/>
    <lineage>
        <taxon>Eukaryota</taxon>
        <taxon>Metazoa</taxon>
        <taxon>Chordata</taxon>
        <taxon>Craniata</taxon>
        <taxon>Vertebrata</taxon>
        <taxon>Euteleostomi</taxon>
        <taxon>Actinopterygii</taxon>
        <taxon>Neopterygii</taxon>
        <taxon>Teleostei</taxon>
        <taxon>Neoteleostei</taxon>
        <taxon>Acanthomorphata</taxon>
        <taxon>Ovalentaria</taxon>
        <taxon>Atherinomorphae</taxon>
        <taxon>Beloniformes</taxon>
        <taxon>Adrianichthyidae</taxon>
        <taxon>Oryziinae</taxon>
        <taxon>Oryzias</taxon>
    </lineage>
</organism>
<protein>
    <recommendedName>
        <fullName evidence="1">Reverse transcriptase domain-containing protein</fullName>
    </recommendedName>
</protein>
<dbReference type="Proteomes" id="UP000694383">
    <property type="component" value="Unplaced"/>
</dbReference>
<dbReference type="PROSITE" id="PS50878">
    <property type="entry name" value="RT_POL"/>
    <property type="match status" value="1"/>
</dbReference>
<dbReference type="PANTHER" id="PTHR33332">
    <property type="entry name" value="REVERSE TRANSCRIPTASE DOMAIN-CONTAINING PROTEIN"/>
    <property type="match status" value="1"/>
</dbReference>
<proteinExistence type="predicted"/>
<evidence type="ECO:0000313" key="2">
    <source>
        <dbReference type="Ensembl" id="ENSOSIP00000008857.1"/>
    </source>
</evidence>
<dbReference type="GeneTree" id="ENSGT01150000286902"/>
<sequence>MLKKLDPVYCVYLDLSKAFDVIPHRNLIARLKTLGLTGPLLDWIQEFLQNRSYQVRVGNSLSESTAVHSGVPQGSVLGPLLFLLYLNPLPKLLNINCVLYADDMKLWTVDDPTSLQDNLNVCSKWLHSQGIQINASKSAAQIYGP</sequence>
<reference evidence="2" key="2">
    <citation type="submission" date="2025-09" db="UniProtKB">
        <authorList>
            <consortium name="Ensembl"/>
        </authorList>
    </citation>
    <scope>IDENTIFICATION</scope>
</reference>